<dbReference type="Gene3D" id="3.40.50.720">
    <property type="entry name" value="NAD(P)-binding Rossmann-like Domain"/>
    <property type="match status" value="1"/>
</dbReference>
<dbReference type="EMBL" id="ML179196">
    <property type="protein sequence ID" value="THU95616.1"/>
    <property type="molecule type" value="Genomic_DNA"/>
</dbReference>
<gene>
    <name evidence="1" type="ORF">K435DRAFT_895976</name>
</gene>
<proteinExistence type="predicted"/>
<accession>A0A4S8M0Q3</accession>
<name>A0A4S8M0Q3_DENBC</name>
<evidence type="ECO:0000313" key="1">
    <source>
        <dbReference type="EMBL" id="THU95616.1"/>
    </source>
</evidence>
<protein>
    <recommendedName>
        <fullName evidence="3">NAD(P)-binding protein</fullName>
    </recommendedName>
</protein>
<dbReference type="AlphaFoldDB" id="A0A4S8M0Q3"/>
<organism evidence="1 2">
    <name type="scientific">Dendrothele bispora (strain CBS 962.96)</name>
    <dbReference type="NCBI Taxonomy" id="1314807"/>
    <lineage>
        <taxon>Eukaryota</taxon>
        <taxon>Fungi</taxon>
        <taxon>Dikarya</taxon>
        <taxon>Basidiomycota</taxon>
        <taxon>Agaricomycotina</taxon>
        <taxon>Agaricomycetes</taxon>
        <taxon>Agaricomycetidae</taxon>
        <taxon>Agaricales</taxon>
        <taxon>Agaricales incertae sedis</taxon>
        <taxon>Dendrothele</taxon>
    </lineage>
</organism>
<sequence>MSGVVRKMTFGYSYFYGNILFANELAHRYGEKGLISISLNPGNIKNTGLKQHMDVLSLASLSFWMLQLYEPELGALTQLYAGTSPECENMNGKYLKPWCQEGMMRPSANDPKSAGELWKWMEEENRFMFSRLIQFPFPAAGHFLRVLRFGKLGKDTMRTGKRNSYLEFVSWSTEVEILRFQSEFYGQSSEHLHLSQHTIRTNGGLGAECLIKSPDLGRMGHLDGVQVSDIAWKMYQDLKDECEAIFTAVKLSKKQKGQGGAGDEEINENFE</sequence>
<dbReference type="Proteomes" id="UP000297245">
    <property type="component" value="Unassembled WGS sequence"/>
</dbReference>
<dbReference type="OrthoDB" id="191139at2759"/>
<evidence type="ECO:0000313" key="2">
    <source>
        <dbReference type="Proteomes" id="UP000297245"/>
    </source>
</evidence>
<evidence type="ECO:0008006" key="3">
    <source>
        <dbReference type="Google" id="ProtNLM"/>
    </source>
</evidence>
<keyword evidence="2" id="KW-1185">Reference proteome</keyword>
<reference evidence="1 2" key="1">
    <citation type="journal article" date="2019" name="Nat. Ecol. Evol.">
        <title>Megaphylogeny resolves global patterns of mushroom evolution.</title>
        <authorList>
            <person name="Varga T."/>
            <person name="Krizsan K."/>
            <person name="Foldi C."/>
            <person name="Dima B."/>
            <person name="Sanchez-Garcia M."/>
            <person name="Sanchez-Ramirez S."/>
            <person name="Szollosi G.J."/>
            <person name="Szarkandi J.G."/>
            <person name="Papp V."/>
            <person name="Albert L."/>
            <person name="Andreopoulos W."/>
            <person name="Angelini C."/>
            <person name="Antonin V."/>
            <person name="Barry K.W."/>
            <person name="Bougher N.L."/>
            <person name="Buchanan P."/>
            <person name="Buyck B."/>
            <person name="Bense V."/>
            <person name="Catcheside P."/>
            <person name="Chovatia M."/>
            <person name="Cooper J."/>
            <person name="Damon W."/>
            <person name="Desjardin D."/>
            <person name="Finy P."/>
            <person name="Geml J."/>
            <person name="Haridas S."/>
            <person name="Hughes K."/>
            <person name="Justo A."/>
            <person name="Karasinski D."/>
            <person name="Kautmanova I."/>
            <person name="Kiss B."/>
            <person name="Kocsube S."/>
            <person name="Kotiranta H."/>
            <person name="LaButti K.M."/>
            <person name="Lechner B.E."/>
            <person name="Liimatainen K."/>
            <person name="Lipzen A."/>
            <person name="Lukacs Z."/>
            <person name="Mihaltcheva S."/>
            <person name="Morgado L.N."/>
            <person name="Niskanen T."/>
            <person name="Noordeloos M.E."/>
            <person name="Ohm R.A."/>
            <person name="Ortiz-Santana B."/>
            <person name="Ovrebo C."/>
            <person name="Racz N."/>
            <person name="Riley R."/>
            <person name="Savchenko A."/>
            <person name="Shiryaev A."/>
            <person name="Soop K."/>
            <person name="Spirin V."/>
            <person name="Szebenyi C."/>
            <person name="Tomsovsky M."/>
            <person name="Tulloss R.E."/>
            <person name="Uehling J."/>
            <person name="Grigoriev I.V."/>
            <person name="Vagvolgyi C."/>
            <person name="Papp T."/>
            <person name="Martin F.M."/>
            <person name="Miettinen O."/>
            <person name="Hibbett D.S."/>
            <person name="Nagy L.G."/>
        </authorList>
    </citation>
    <scope>NUCLEOTIDE SEQUENCE [LARGE SCALE GENOMIC DNA]</scope>
    <source>
        <strain evidence="1 2">CBS 962.96</strain>
    </source>
</reference>